<evidence type="ECO:0000256" key="1">
    <source>
        <dbReference type="SAM" id="Phobius"/>
    </source>
</evidence>
<reference evidence="3 4" key="1">
    <citation type="journal article" date="2020" name="Nat. Food">
        <title>A phased Vanilla planifolia genome enables genetic improvement of flavour and production.</title>
        <authorList>
            <person name="Hasing T."/>
            <person name="Tang H."/>
            <person name="Brym M."/>
            <person name="Khazi F."/>
            <person name="Huang T."/>
            <person name="Chambers A.H."/>
        </authorList>
    </citation>
    <scope>NUCLEOTIDE SEQUENCE [LARGE SCALE GENOMIC DNA]</scope>
    <source>
        <tissue evidence="3">Leaf</tissue>
    </source>
</reference>
<dbReference type="AlphaFoldDB" id="A0A835QY32"/>
<dbReference type="Pfam" id="PF09335">
    <property type="entry name" value="VTT_dom"/>
    <property type="match status" value="1"/>
</dbReference>
<feature type="transmembrane region" description="Helical" evidence="1">
    <location>
        <begin position="148"/>
        <end position="168"/>
    </location>
</feature>
<protein>
    <recommendedName>
        <fullName evidence="2">VTT domain-containing protein</fullName>
    </recommendedName>
</protein>
<accession>A0A835QY32</accession>
<comment type="caution">
    <text evidence="3">The sequence shown here is derived from an EMBL/GenBank/DDBJ whole genome shotgun (WGS) entry which is preliminary data.</text>
</comment>
<dbReference type="InterPro" id="IPR032816">
    <property type="entry name" value="VTT_dom"/>
</dbReference>
<feature type="transmembrane region" description="Helical" evidence="1">
    <location>
        <begin position="308"/>
        <end position="329"/>
    </location>
</feature>
<dbReference type="Proteomes" id="UP000636800">
    <property type="component" value="Chromosome 6"/>
</dbReference>
<keyword evidence="4" id="KW-1185">Reference proteome</keyword>
<organism evidence="3 4">
    <name type="scientific">Vanilla planifolia</name>
    <name type="common">Vanilla</name>
    <dbReference type="NCBI Taxonomy" id="51239"/>
    <lineage>
        <taxon>Eukaryota</taxon>
        <taxon>Viridiplantae</taxon>
        <taxon>Streptophyta</taxon>
        <taxon>Embryophyta</taxon>
        <taxon>Tracheophyta</taxon>
        <taxon>Spermatophyta</taxon>
        <taxon>Magnoliopsida</taxon>
        <taxon>Liliopsida</taxon>
        <taxon>Asparagales</taxon>
        <taxon>Orchidaceae</taxon>
        <taxon>Vanilloideae</taxon>
        <taxon>Vanilleae</taxon>
        <taxon>Vanilla</taxon>
    </lineage>
</organism>
<sequence length="368" mass="41656">MNIAEKPDQSEGTGYHGDRKLFGLSEKDWLCWMGNVGFRMLCYKNFLFLLMSTKTDDLEKRCENCLQHLKEDECARLVVPSQTSAPHSNAPLLPEDVAKHRSVVWWFRALLCCLLLILLSLFLVKWGFPLAFEKVILPVMHWETSAFGRPALAFVLMVSLALFPIVLLPSGPSMWLAGMIYGYGFGFLIIMVGTTIGMTLTFFIGSLFREHLHAWLERWPEKASVIKLAGQGSWFQQFRVVALFRVSPFPYTIFNYGAVITDLKFGPYVCGSITGMIPEAFIYIYSGRLIRTLANMKYGNYSMTTVEIVYSVVSFIVAVSLVVFFTSYARRAINDLNVAESGKNSHDQRAIEIEDMPREISRASSIPV</sequence>
<keyword evidence="1" id="KW-1133">Transmembrane helix</keyword>
<feature type="transmembrane region" description="Helical" evidence="1">
    <location>
        <begin position="265"/>
        <end position="287"/>
    </location>
</feature>
<feature type="transmembrane region" description="Helical" evidence="1">
    <location>
        <begin position="180"/>
        <end position="208"/>
    </location>
</feature>
<feature type="transmembrane region" description="Helical" evidence="1">
    <location>
        <begin position="105"/>
        <end position="128"/>
    </location>
</feature>
<keyword evidence="1" id="KW-0472">Membrane</keyword>
<dbReference type="PANTHER" id="PTHR46431:SF5">
    <property type="entry name" value="EXPRESSED PROTEIN"/>
    <property type="match status" value="1"/>
</dbReference>
<dbReference type="EMBL" id="JADCNL010000006">
    <property type="protein sequence ID" value="KAG0475917.1"/>
    <property type="molecule type" value="Genomic_DNA"/>
</dbReference>
<evidence type="ECO:0000313" key="4">
    <source>
        <dbReference type="Proteomes" id="UP000636800"/>
    </source>
</evidence>
<proteinExistence type="predicted"/>
<name>A0A835QY32_VANPL</name>
<dbReference type="PANTHER" id="PTHR46431">
    <property type="entry name" value="EXPRESSED PROTEIN"/>
    <property type="match status" value="1"/>
</dbReference>
<keyword evidence="1" id="KW-0812">Transmembrane</keyword>
<evidence type="ECO:0000313" key="3">
    <source>
        <dbReference type="EMBL" id="KAG0475917.1"/>
    </source>
</evidence>
<gene>
    <name evidence="3" type="ORF">HPP92_012758</name>
</gene>
<evidence type="ECO:0000259" key="2">
    <source>
        <dbReference type="Pfam" id="PF09335"/>
    </source>
</evidence>
<feature type="domain" description="VTT" evidence="2">
    <location>
        <begin position="169"/>
        <end position="288"/>
    </location>
</feature>